<proteinExistence type="inferred from homology"/>
<evidence type="ECO:0000313" key="7">
    <source>
        <dbReference type="Proteomes" id="UP000193926"/>
    </source>
</evidence>
<dbReference type="InterPro" id="IPR016192">
    <property type="entry name" value="APOBEC/CMP_deaminase_Zn-bd"/>
</dbReference>
<feature type="domain" description="CMP/dCMP-type deaminase" evidence="5">
    <location>
        <begin position="241"/>
        <end position="430"/>
    </location>
</feature>
<dbReference type="InterPro" id="IPR027417">
    <property type="entry name" value="P-loop_NTPase"/>
</dbReference>
<dbReference type="STRING" id="1123756.MGEO_13320"/>
<evidence type="ECO:0000256" key="2">
    <source>
        <dbReference type="ARBA" id="ARBA00022723"/>
    </source>
</evidence>
<dbReference type="OrthoDB" id="9788517at2"/>
<name>A0A1X4NJA0_9RHOB</name>
<dbReference type="GO" id="GO:0008270">
    <property type="term" value="F:zinc ion binding"/>
    <property type="evidence" value="ECO:0007669"/>
    <property type="project" value="InterPro"/>
</dbReference>
<dbReference type="GO" id="GO:0005737">
    <property type="term" value="C:cytoplasm"/>
    <property type="evidence" value="ECO:0007669"/>
    <property type="project" value="TreeGrafter"/>
</dbReference>
<dbReference type="Pfam" id="PF00383">
    <property type="entry name" value="dCMP_cyt_deam_1"/>
    <property type="match status" value="1"/>
</dbReference>
<dbReference type="AlphaFoldDB" id="A0A1X4NJA0"/>
<evidence type="ECO:0000256" key="3">
    <source>
        <dbReference type="ARBA" id="ARBA00022801"/>
    </source>
</evidence>
<dbReference type="Gene3D" id="3.40.50.300">
    <property type="entry name" value="P-loop containing nucleotide triphosphate hydrolases"/>
    <property type="match status" value="1"/>
</dbReference>
<sequence>MRSRVELVFGLVGPIGCPIHEASESLAATLKKMDYTPTTISLSKEMDRLLTAKGASFAEAPTSVLHNKIKKGNAVREAFGNNAVLASEAIRQIVDFRRSTAAASGETDEAKLDEQAVVPLDEHAFIIDQLKLPEEIELLTKAFGKRFVQVSVVTPLEQRRRSLIGRIRTEQHGWDNERCEQHADQLIAIDQNEKAEDRGQRISKIFHLGDVFFDGTSEASIEHSSQRFIKAFFGRNNVAPTSDEFGSYMAKAASLRSVDLSRQVGAAICTPSGDLISIGCNEVPKYGGGNYWDEEENKRRDIDLGGEANKNEINRMIFDFLGILKKQGLITEDRTVEEILNDPDHRKAIKKSLVSGVTEYGRMVHAEMNALADAARLGRSVKGSTIFVTTYPCHNCAKHLVASGVERIVFIEPYPKSKTESLFEDIIVPDTPDAATVSIEHFYGISPRRYRDIFEKGSRQTDQGEVQKWYKGCAAPRLGNIEVGGTPRELFAIIENLYS</sequence>
<dbReference type="Gene3D" id="3.40.140.10">
    <property type="entry name" value="Cytidine Deaminase, domain 2"/>
    <property type="match status" value="1"/>
</dbReference>
<evidence type="ECO:0000256" key="1">
    <source>
        <dbReference type="ARBA" id="ARBA00006576"/>
    </source>
</evidence>
<dbReference type="SUPFAM" id="SSF53927">
    <property type="entry name" value="Cytidine deaminase-like"/>
    <property type="match status" value="1"/>
</dbReference>
<keyword evidence="2" id="KW-0479">Metal-binding</keyword>
<dbReference type="PANTHER" id="PTHR11086">
    <property type="entry name" value="DEOXYCYTIDYLATE DEAMINASE-RELATED"/>
    <property type="match status" value="1"/>
</dbReference>
<keyword evidence="7" id="KW-1185">Reference proteome</keyword>
<organism evidence="6 7">
    <name type="scientific">Marivita geojedonensis</name>
    <dbReference type="NCBI Taxonomy" id="1123756"/>
    <lineage>
        <taxon>Bacteria</taxon>
        <taxon>Pseudomonadati</taxon>
        <taxon>Pseudomonadota</taxon>
        <taxon>Alphaproteobacteria</taxon>
        <taxon>Rhodobacterales</taxon>
        <taxon>Roseobacteraceae</taxon>
        <taxon>Marivita</taxon>
    </lineage>
</organism>
<dbReference type="InterPro" id="IPR015517">
    <property type="entry name" value="dCMP_deaminase-rel"/>
</dbReference>
<dbReference type="NCBIfam" id="NF041025">
    <property type="entry name" value="antiphage_deaminase"/>
    <property type="match status" value="1"/>
</dbReference>
<reference evidence="6 7" key="1">
    <citation type="submission" date="2014-03" db="EMBL/GenBank/DDBJ databases">
        <title>The draft genome sequence of Marivita geojedonensis KCTC 23882.</title>
        <authorList>
            <person name="Lai Q."/>
            <person name="Shao Z."/>
        </authorList>
    </citation>
    <scope>NUCLEOTIDE SEQUENCE [LARGE SCALE GENOMIC DNA]</scope>
    <source>
        <strain evidence="6 7">DPG-138</strain>
    </source>
</reference>
<comment type="similarity">
    <text evidence="1">Belongs to the cytidine and deoxycytidylate deaminase family.</text>
</comment>
<dbReference type="PROSITE" id="PS51747">
    <property type="entry name" value="CYT_DCMP_DEAMINASES_2"/>
    <property type="match status" value="1"/>
</dbReference>
<dbReference type="PANTHER" id="PTHR11086:SF18">
    <property type="entry name" value="DEOXYCYTIDYLATE DEAMINASE"/>
    <property type="match status" value="1"/>
</dbReference>
<dbReference type="PROSITE" id="PS00903">
    <property type="entry name" value="CYT_DCMP_DEAMINASES_1"/>
    <property type="match status" value="1"/>
</dbReference>
<dbReference type="RefSeq" id="WP_085638591.1">
    <property type="nucleotide sequence ID" value="NZ_JFKC01000013.1"/>
</dbReference>
<dbReference type="GO" id="GO:0004132">
    <property type="term" value="F:dCMP deaminase activity"/>
    <property type="evidence" value="ECO:0007669"/>
    <property type="project" value="TreeGrafter"/>
</dbReference>
<dbReference type="Proteomes" id="UP000193926">
    <property type="component" value="Unassembled WGS sequence"/>
</dbReference>
<protein>
    <recommendedName>
        <fullName evidence="5">CMP/dCMP-type deaminase domain-containing protein</fullName>
    </recommendedName>
</protein>
<evidence type="ECO:0000313" key="6">
    <source>
        <dbReference type="EMBL" id="OSQ49798.1"/>
    </source>
</evidence>
<comment type="caution">
    <text evidence="6">The sequence shown here is derived from an EMBL/GenBank/DDBJ whole genome shotgun (WGS) entry which is preliminary data.</text>
</comment>
<dbReference type="InterPro" id="IPR016193">
    <property type="entry name" value="Cytidine_deaminase-like"/>
</dbReference>
<gene>
    <name evidence="6" type="ORF">MGEO_13320</name>
</gene>
<accession>A0A1X4NJA0</accession>
<keyword evidence="4" id="KW-0862">Zinc</keyword>
<dbReference type="EMBL" id="JFKC01000013">
    <property type="protein sequence ID" value="OSQ49798.1"/>
    <property type="molecule type" value="Genomic_DNA"/>
</dbReference>
<dbReference type="InterPro" id="IPR002125">
    <property type="entry name" value="CMP_dCMP_dom"/>
</dbReference>
<evidence type="ECO:0000259" key="5">
    <source>
        <dbReference type="PROSITE" id="PS51747"/>
    </source>
</evidence>
<evidence type="ECO:0000256" key="4">
    <source>
        <dbReference type="ARBA" id="ARBA00022833"/>
    </source>
</evidence>
<keyword evidence="3" id="KW-0378">Hydrolase</keyword>